<dbReference type="RefSeq" id="WP_008465227.1">
    <property type="nucleotide sequence ID" value="NZ_CP096829.1"/>
</dbReference>
<evidence type="ECO:0008006" key="3">
    <source>
        <dbReference type="Google" id="ProtNLM"/>
    </source>
</evidence>
<sequence length="63" mass="7278">MLDLKNLKNVVKDNQKMSLEQFKSIAINEQDQMDLEKLTGGILGACHYTTSPYTPDYIRFRVN</sequence>
<keyword evidence="2" id="KW-1185">Reference proteome</keyword>
<evidence type="ECO:0000313" key="1">
    <source>
        <dbReference type="EMBL" id="UPZ16407.1"/>
    </source>
</evidence>
<protein>
    <recommendedName>
        <fullName evidence="3">Natural product</fullName>
    </recommendedName>
</protein>
<evidence type="ECO:0000313" key="2">
    <source>
        <dbReference type="Proteomes" id="UP000829998"/>
    </source>
</evidence>
<accession>A0ABY4LTK3</accession>
<dbReference type="EMBL" id="CP096829">
    <property type="protein sequence ID" value="UPZ16407.1"/>
    <property type="molecule type" value="Genomic_DNA"/>
</dbReference>
<name>A0ABY4LTK3_9FLAO</name>
<proteinExistence type="predicted"/>
<dbReference type="Proteomes" id="UP000829998">
    <property type="component" value="Chromosome"/>
</dbReference>
<reference evidence="1 2" key="1">
    <citation type="submission" date="2022-04" db="EMBL/GenBank/DDBJ databases">
        <authorList>
            <person name="Ra J.-S."/>
            <person name="Kim S.-B."/>
        </authorList>
    </citation>
    <scope>NUCLEOTIDE SEQUENCE [LARGE SCALE GENOMIC DNA]</scope>
    <source>
        <strain evidence="1 2">MMS21-Er5</strain>
    </source>
</reference>
<gene>
    <name evidence="1" type="ORF">M0M44_03485</name>
</gene>
<organism evidence="1 2">
    <name type="scientific">Flavobacterium humidisoli</name>
    <dbReference type="NCBI Taxonomy" id="2937442"/>
    <lineage>
        <taxon>Bacteria</taxon>
        <taxon>Pseudomonadati</taxon>
        <taxon>Bacteroidota</taxon>
        <taxon>Flavobacteriia</taxon>
        <taxon>Flavobacteriales</taxon>
        <taxon>Flavobacteriaceae</taxon>
        <taxon>Flavobacterium</taxon>
    </lineage>
</organism>